<dbReference type="Gene3D" id="3.40.50.1820">
    <property type="entry name" value="alpha/beta hydrolase"/>
    <property type="match status" value="1"/>
</dbReference>
<accession>A0A1Q9AJ83</accession>
<evidence type="ECO:0000313" key="3">
    <source>
        <dbReference type="Proteomes" id="UP000186143"/>
    </source>
</evidence>
<reference evidence="2 3" key="1">
    <citation type="submission" date="2016-09" db="EMBL/GenBank/DDBJ databases">
        <title>Rhizobium sp. nov., a novel species isolated from the rice rhizosphere.</title>
        <authorList>
            <person name="Zhao J."/>
            <person name="Zhang X."/>
        </authorList>
    </citation>
    <scope>NUCLEOTIDE SEQUENCE [LARGE SCALE GENOMIC DNA]</scope>
    <source>
        <strain evidence="2 3">MH17</strain>
    </source>
</reference>
<dbReference type="Proteomes" id="UP000186143">
    <property type="component" value="Unassembled WGS sequence"/>
</dbReference>
<proteinExistence type="predicted"/>
<name>A0A1Q9AJ83_9HYPH</name>
<dbReference type="EMBL" id="MKIO01000029">
    <property type="protein sequence ID" value="OLP55336.1"/>
    <property type="molecule type" value="Genomic_DNA"/>
</dbReference>
<keyword evidence="1" id="KW-0732">Signal</keyword>
<comment type="caution">
    <text evidence="2">The sequence shown here is derived from an EMBL/GenBank/DDBJ whole genome shotgun (WGS) entry which is preliminary data.</text>
</comment>
<evidence type="ECO:0000313" key="2">
    <source>
        <dbReference type="EMBL" id="OLP55336.1"/>
    </source>
</evidence>
<dbReference type="AlphaFoldDB" id="A0A1Q9AJ83"/>
<gene>
    <name evidence="2" type="ORF">BJF92_22505</name>
</gene>
<feature type="signal peptide" evidence="1">
    <location>
        <begin position="1"/>
        <end position="28"/>
    </location>
</feature>
<sequence>MSVSTIPVGVKRFLAALMLFGSALPASAELVGPYKDALFAYPALVESQDKGDFRVVDYQELRDINERDDIPERRVKRAYVSLGVKSEQAFESVDAGGRSVEVLRVGAARGAAFTVIFIHGRGGDRRLGANDYTFGGNFNRLKNLAVNGRGVYYAPTVRSFDENGVADVAALIHHAATQSPGRPVILACASMGTFICWGITRDRQAVADLQGMMILAGPADPAFLKSAAHQARLPLFFSHGSADSVYPAEAQIALYRQLKAAGYPTRFVLFRSGTHGTPVRMTDWRETLNWFDAR</sequence>
<dbReference type="SUPFAM" id="SSF53474">
    <property type="entry name" value="alpha/beta-Hydrolases"/>
    <property type="match status" value="1"/>
</dbReference>
<evidence type="ECO:0000256" key="1">
    <source>
        <dbReference type="SAM" id="SignalP"/>
    </source>
</evidence>
<dbReference type="OrthoDB" id="9807541at2"/>
<organism evidence="2 3">
    <name type="scientific">Xaviernesmea rhizosphaerae</name>
    <dbReference type="NCBI Taxonomy" id="1672749"/>
    <lineage>
        <taxon>Bacteria</taxon>
        <taxon>Pseudomonadati</taxon>
        <taxon>Pseudomonadota</taxon>
        <taxon>Alphaproteobacteria</taxon>
        <taxon>Hyphomicrobiales</taxon>
        <taxon>Rhizobiaceae</taxon>
        <taxon>Rhizobium/Agrobacterium group</taxon>
        <taxon>Xaviernesmea</taxon>
    </lineage>
</organism>
<dbReference type="InterPro" id="IPR029058">
    <property type="entry name" value="AB_hydrolase_fold"/>
</dbReference>
<dbReference type="RefSeq" id="WP_075634884.1">
    <property type="nucleotide sequence ID" value="NZ_MKIO01000029.1"/>
</dbReference>
<feature type="chain" id="PRO_5012819276" evidence="1">
    <location>
        <begin position="29"/>
        <end position="294"/>
    </location>
</feature>
<protein>
    <submittedName>
        <fullName evidence="2">Phospholipase</fullName>
    </submittedName>
</protein>
<dbReference type="STRING" id="1672749.BJF92_22505"/>